<dbReference type="AlphaFoldDB" id="A0A1G7I4W0"/>
<name>A0A1G7I4W0_9FLAO</name>
<feature type="transmembrane region" description="Helical" evidence="7">
    <location>
        <begin position="422"/>
        <end position="441"/>
    </location>
</feature>
<dbReference type="OrthoDB" id="2962330at2"/>
<dbReference type="Pfam" id="PF04397">
    <property type="entry name" value="LytTR"/>
    <property type="match status" value="1"/>
</dbReference>
<dbReference type="InterPro" id="IPR051476">
    <property type="entry name" value="Bac_ResReg_Asp_Phosphatase"/>
</dbReference>
<feature type="chain" id="PRO_5011477946" evidence="8">
    <location>
        <begin position="24"/>
        <end position="575"/>
    </location>
</feature>
<dbReference type="EMBL" id="FNBA01000005">
    <property type="protein sequence ID" value="SDF07752.1"/>
    <property type="molecule type" value="Genomic_DNA"/>
</dbReference>
<evidence type="ECO:0000256" key="2">
    <source>
        <dbReference type="ARBA" id="ARBA00022490"/>
    </source>
</evidence>
<evidence type="ECO:0000259" key="9">
    <source>
        <dbReference type="PROSITE" id="PS50930"/>
    </source>
</evidence>
<dbReference type="Gene3D" id="1.25.40.10">
    <property type="entry name" value="Tetratricopeptide repeat domain"/>
    <property type="match status" value="2"/>
</dbReference>
<sequence length="575" mass="65977">MILKKILSVVSLFLFLFSTTLSAQSNIDTEIESLITEAHKYPQSPDSITNFGDRILLKSKPTSHLRGMIKGYLLKGMSNYMRGDMEKSIVYNDSALLFKDEGLIHEYDNTIQVYINKATAYGRKGTGDSAKVYFGIVRDLALKNKDYVNVAVAYNSLGIGAKNNANYSEAITLYEKALHIWDSLQQEDKKPSVLMNIGIAQSNLEDHTQANKSFHEALRIAKETKNVRDEYRTYNNLSVNLNHLKQYDSARFYLKKIIPYYKEKKHLRGEYLAYQNIGRSFLNEKKSDSASLYFTKALRGFKKLKNEVGKCEAYMLLGQNKINQGAYQEAITYVDSSIVIAKKLKLDNKLKGNYEVLAKAYEKLEDYKSSNTYLKYAEELEDKAYKTENAKNLNDLLTKHQVDRKDDVIDDLSEDKTFYKSTFFIVTAITLGLCVLLFFFIKSNNASKKELTLLREELEEYNKEVPAAPSTLLHLKSKAVLKTEALLYIKSDGHYLEFFSKDTNKPEIDRDTLKNCIEQLQSQGFAQIHKSYVVNLQYIRIINSTKIMLENGTWLPLSRTYKPKLKETLLSKPPL</sequence>
<dbReference type="Gene3D" id="2.40.50.1020">
    <property type="entry name" value="LytTr DNA-binding domain"/>
    <property type="match status" value="1"/>
</dbReference>
<evidence type="ECO:0000256" key="4">
    <source>
        <dbReference type="ARBA" id="ARBA00022803"/>
    </source>
</evidence>
<keyword evidence="4 6" id="KW-0802">TPR repeat</keyword>
<feature type="signal peptide" evidence="8">
    <location>
        <begin position="1"/>
        <end position="23"/>
    </location>
</feature>
<dbReference type="GO" id="GO:0003677">
    <property type="term" value="F:DNA binding"/>
    <property type="evidence" value="ECO:0007669"/>
    <property type="project" value="InterPro"/>
</dbReference>
<dbReference type="SUPFAM" id="SSF48452">
    <property type="entry name" value="TPR-like"/>
    <property type="match status" value="2"/>
</dbReference>
<evidence type="ECO:0000256" key="3">
    <source>
        <dbReference type="ARBA" id="ARBA00022737"/>
    </source>
</evidence>
<proteinExistence type="inferred from homology"/>
<evidence type="ECO:0000256" key="5">
    <source>
        <dbReference type="ARBA" id="ARBA00038253"/>
    </source>
</evidence>
<organism evidence="10 11">
    <name type="scientific">Ulvibacter litoralis</name>
    <dbReference type="NCBI Taxonomy" id="227084"/>
    <lineage>
        <taxon>Bacteria</taxon>
        <taxon>Pseudomonadati</taxon>
        <taxon>Bacteroidota</taxon>
        <taxon>Flavobacteriia</taxon>
        <taxon>Flavobacteriales</taxon>
        <taxon>Flavobacteriaceae</taxon>
        <taxon>Ulvibacter</taxon>
    </lineage>
</organism>
<dbReference type="SMART" id="SM00028">
    <property type="entry name" value="TPR"/>
    <property type="match status" value="7"/>
</dbReference>
<dbReference type="InterPro" id="IPR007492">
    <property type="entry name" value="LytTR_DNA-bd_dom"/>
</dbReference>
<dbReference type="RefSeq" id="WP_093144983.1">
    <property type="nucleotide sequence ID" value="NZ_BMWO01000007.1"/>
</dbReference>
<comment type="similarity">
    <text evidence="5">Belongs to the Rap family.</text>
</comment>
<evidence type="ECO:0000313" key="10">
    <source>
        <dbReference type="EMBL" id="SDF07752.1"/>
    </source>
</evidence>
<keyword evidence="3" id="KW-0677">Repeat</keyword>
<comment type="subcellular location">
    <subcellularLocation>
        <location evidence="1">Cytoplasm</location>
    </subcellularLocation>
</comment>
<evidence type="ECO:0000256" key="1">
    <source>
        <dbReference type="ARBA" id="ARBA00004496"/>
    </source>
</evidence>
<dbReference type="SMART" id="SM00850">
    <property type="entry name" value="LytTR"/>
    <property type="match status" value="1"/>
</dbReference>
<dbReference type="PANTHER" id="PTHR46630">
    <property type="entry name" value="TETRATRICOPEPTIDE REPEAT PROTEIN 29"/>
    <property type="match status" value="1"/>
</dbReference>
<gene>
    <name evidence="10" type="ORF">SAMN05421855_10596</name>
</gene>
<feature type="repeat" description="TPR" evidence="6">
    <location>
        <begin position="191"/>
        <end position="224"/>
    </location>
</feature>
<feature type="domain" description="HTH LytTR-type" evidence="9">
    <location>
        <begin position="480"/>
        <end position="571"/>
    </location>
</feature>
<evidence type="ECO:0000256" key="6">
    <source>
        <dbReference type="PROSITE-ProRule" id="PRU00339"/>
    </source>
</evidence>
<evidence type="ECO:0000256" key="7">
    <source>
        <dbReference type="SAM" id="Phobius"/>
    </source>
</evidence>
<dbReference type="Pfam" id="PF13374">
    <property type="entry name" value="TPR_10"/>
    <property type="match status" value="1"/>
</dbReference>
<accession>A0A1G7I4W0</accession>
<dbReference type="PROSITE" id="PS50930">
    <property type="entry name" value="HTH_LYTTR"/>
    <property type="match status" value="1"/>
</dbReference>
<dbReference type="GO" id="GO:0005737">
    <property type="term" value="C:cytoplasm"/>
    <property type="evidence" value="ECO:0007669"/>
    <property type="project" value="UniProtKB-SubCell"/>
</dbReference>
<dbReference type="Proteomes" id="UP000199321">
    <property type="component" value="Unassembled WGS sequence"/>
</dbReference>
<evidence type="ECO:0000313" key="11">
    <source>
        <dbReference type="Proteomes" id="UP000199321"/>
    </source>
</evidence>
<evidence type="ECO:0000256" key="8">
    <source>
        <dbReference type="SAM" id="SignalP"/>
    </source>
</evidence>
<dbReference type="PROSITE" id="PS50005">
    <property type="entry name" value="TPR"/>
    <property type="match status" value="1"/>
</dbReference>
<dbReference type="STRING" id="227084.SAMN05421855_10596"/>
<keyword evidence="7" id="KW-1133">Transmembrane helix</keyword>
<keyword evidence="7" id="KW-0812">Transmembrane</keyword>
<dbReference type="PANTHER" id="PTHR46630:SF1">
    <property type="entry name" value="TETRATRICOPEPTIDE REPEAT PROTEIN 29"/>
    <property type="match status" value="1"/>
</dbReference>
<dbReference type="InterPro" id="IPR011990">
    <property type="entry name" value="TPR-like_helical_dom_sf"/>
</dbReference>
<keyword evidence="2" id="KW-0963">Cytoplasm</keyword>
<reference evidence="10 11" key="1">
    <citation type="submission" date="2016-10" db="EMBL/GenBank/DDBJ databases">
        <authorList>
            <person name="de Groot N.N."/>
        </authorList>
    </citation>
    <scope>NUCLEOTIDE SEQUENCE [LARGE SCALE GENOMIC DNA]</scope>
    <source>
        <strain evidence="10 11">DSM 16195</strain>
    </source>
</reference>
<keyword evidence="8" id="KW-0732">Signal</keyword>
<keyword evidence="11" id="KW-1185">Reference proteome</keyword>
<dbReference type="InterPro" id="IPR019734">
    <property type="entry name" value="TPR_rpt"/>
</dbReference>
<keyword evidence="7" id="KW-0472">Membrane</keyword>
<protein>
    <submittedName>
        <fullName evidence="10">Tetratricopeptide repeat-containing protein</fullName>
    </submittedName>
</protein>